<evidence type="ECO:0000313" key="2">
    <source>
        <dbReference type="Proteomes" id="UP000046090"/>
    </source>
</evidence>
<dbReference type="STRING" id="1216962.BN341_9060"/>
<reference evidence="2" key="1">
    <citation type="submission" date="2014-12" db="EMBL/GenBank/DDBJ databases">
        <authorList>
            <person name="Smet A."/>
        </authorList>
    </citation>
    <scope>NUCLEOTIDE SEQUENCE [LARGE SCALE GENOMIC DNA]</scope>
</reference>
<proteinExistence type="predicted"/>
<organism evidence="1 2">
    <name type="scientific">Helicobacter heilmannii</name>
    <dbReference type="NCBI Taxonomy" id="35817"/>
    <lineage>
        <taxon>Bacteria</taxon>
        <taxon>Pseudomonadati</taxon>
        <taxon>Campylobacterota</taxon>
        <taxon>Epsilonproteobacteria</taxon>
        <taxon>Campylobacterales</taxon>
        <taxon>Helicobacteraceae</taxon>
        <taxon>Helicobacter</taxon>
    </lineage>
</organism>
<protein>
    <submittedName>
        <fullName evidence="1">Uncharacterized protein</fullName>
    </submittedName>
</protein>
<evidence type="ECO:0000313" key="1">
    <source>
        <dbReference type="EMBL" id="CRI35062.1"/>
    </source>
</evidence>
<dbReference type="Proteomes" id="UP000046090">
    <property type="component" value="Unassembled WGS sequence"/>
</dbReference>
<sequence length="52" mass="6104">MFQQPLFFKLFSKSAALKARLISHIFNALFLHKAHQNPNQCLETSTNTYYIM</sequence>
<gene>
    <name evidence="1" type="ORF">HHE01_00600</name>
</gene>
<dbReference type="EMBL" id="CDMK01000003">
    <property type="protein sequence ID" value="CRI35062.1"/>
    <property type="molecule type" value="Genomic_DNA"/>
</dbReference>
<keyword evidence="2" id="KW-1185">Reference proteome</keyword>
<accession>A0A0K2YA44</accession>
<name>A0A0K2YA44_HELHE</name>
<dbReference type="AlphaFoldDB" id="A0A0K2YA44"/>